<evidence type="ECO:0000256" key="2">
    <source>
        <dbReference type="ARBA" id="ARBA00020110"/>
    </source>
</evidence>
<dbReference type="Pfam" id="PF00669">
    <property type="entry name" value="Flagellin_N"/>
    <property type="match status" value="1"/>
</dbReference>
<dbReference type="PANTHER" id="PTHR42792">
    <property type="entry name" value="FLAGELLIN"/>
    <property type="match status" value="1"/>
</dbReference>
<dbReference type="SUPFAM" id="SSF64518">
    <property type="entry name" value="Phase 1 flagellin"/>
    <property type="match status" value="1"/>
</dbReference>
<dbReference type="Pfam" id="PF00700">
    <property type="entry name" value="Flagellin_C"/>
    <property type="match status" value="1"/>
</dbReference>
<dbReference type="RefSeq" id="WP_301243950.1">
    <property type="nucleotide sequence ID" value="NZ_JAROCC010000008.1"/>
</dbReference>
<dbReference type="PRINTS" id="PR00207">
    <property type="entry name" value="FLAGELLIN"/>
</dbReference>
<reference evidence="7" key="1">
    <citation type="submission" date="2023-03" db="EMBL/GenBank/DDBJ databases">
        <title>MT1 and MT2 Draft Genomes of Novel Species.</title>
        <authorList>
            <person name="Venkateswaran K."/>
        </authorList>
    </citation>
    <scope>NUCLEOTIDE SEQUENCE</scope>
    <source>
        <strain evidence="7">F6_3S_P_2</strain>
    </source>
</reference>
<evidence type="ECO:0000256" key="1">
    <source>
        <dbReference type="ARBA" id="ARBA00005709"/>
    </source>
</evidence>
<comment type="caution">
    <text evidence="7">The sequence shown here is derived from an EMBL/GenBank/DDBJ whole genome shotgun (WGS) entry which is preliminary data.</text>
</comment>
<dbReference type="InterPro" id="IPR042187">
    <property type="entry name" value="Flagellin_C_sub2"/>
</dbReference>
<accession>A0ABT8JUP6</accession>
<dbReference type="InterPro" id="IPR046358">
    <property type="entry name" value="Flagellin_C"/>
</dbReference>
<dbReference type="PANTHER" id="PTHR42792:SF2">
    <property type="entry name" value="FLAGELLIN"/>
    <property type="match status" value="1"/>
</dbReference>
<sequence>MGKMRINHNISNLNNYRNQQLTNNSITKSLNKLSSGQRINTAGDDASGLAISEKMRGQIRGLEEAAKNIDVGISLIRVADGGLGLISDPNLMRLRELTVQAASDTVSDTDREFIQIEVNGILEGIDDLAMSTAFQNKKLLNGKNEEFIIQVGPNAGHQFKIQLTDATADNLGLDPFLVKTRADSESLITKVDKAINQVSSERSKFGAYENVLEHIGSSVKNYQENLIAAESRLRDVDIAKEVTELTSNQTILQAAQAMMKKANEISTEILQLLK</sequence>
<evidence type="ECO:0000256" key="3">
    <source>
        <dbReference type="ARBA" id="ARBA00023143"/>
    </source>
</evidence>
<keyword evidence="3 4" id="KW-0975">Bacterial flagellum</keyword>
<keyword evidence="7" id="KW-0282">Flagellum</keyword>
<evidence type="ECO:0000259" key="5">
    <source>
        <dbReference type="Pfam" id="PF00669"/>
    </source>
</evidence>
<feature type="domain" description="Flagellin C-terminal" evidence="6">
    <location>
        <begin position="188"/>
        <end position="273"/>
    </location>
</feature>
<dbReference type="EMBL" id="JAROCC010000008">
    <property type="protein sequence ID" value="MDN4608102.1"/>
    <property type="molecule type" value="Genomic_DNA"/>
</dbReference>
<evidence type="ECO:0000313" key="8">
    <source>
        <dbReference type="Proteomes" id="UP001175097"/>
    </source>
</evidence>
<evidence type="ECO:0000313" key="7">
    <source>
        <dbReference type="EMBL" id="MDN4608102.1"/>
    </source>
</evidence>
<organism evidence="7 8">
    <name type="scientific">Sporosarcina highlanderae</name>
    <dbReference type="NCBI Taxonomy" id="3035916"/>
    <lineage>
        <taxon>Bacteria</taxon>
        <taxon>Bacillati</taxon>
        <taxon>Bacillota</taxon>
        <taxon>Bacilli</taxon>
        <taxon>Bacillales</taxon>
        <taxon>Caryophanaceae</taxon>
        <taxon>Sporosarcina</taxon>
    </lineage>
</organism>
<dbReference type="InterPro" id="IPR001492">
    <property type="entry name" value="Flagellin"/>
</dbReference>
<dbReference type="Proteomes" id="UP001175097">
    <property type="component" value="Unassembled WGS sequence"/>
</dbReference>
<keyword evidence="8" id="KW-1185">Reference proteome</keyword>
<feature type="domain" description="Flagellin N-terminal" evidence="5">
    <location>
        <begin position="6"/>
        <end position="144"/>
    </location>
</feature>
<protein>
    <recommendedName>
        <fullName evidence="2 4">Flagellin</fullName>
    </recommendedName>
</protein>
<dbReference type="Gene3D" id="6.10.10.10">
    <property type="entry name" value="Flagellar export chaperone, C-terminal domain"/>
    <property type="match status" value="1"/>
</dbReference>
<comment type="similarity">
    <text evidence="1 4">Belongs to the bacterial flagellin family.</text>
</comment>
<name>A0ABT8JUP6_9BACL</name>
<keyword evidence="4" id="KW-0964">Secreted</keyword>
<keyword evidence="7" id="KW-0969">Cilium</keyword>
<evidence type="ECO:0000256" key="4">
    <source>
        <dbReference type="RuleBase" id="RU362073"/>
    </source>
</evidence>
<comment type="subcellular location">
    <subcellularLocation>
        <location evidence="4">Secreted</location>
    </subcellularLocation>
    <subcellularLocation>
        <location evidence="4">Bacterial flagellum</location>
    </subcellularLocation>
</comment>
<dbReference type="InterPro" id="IPR001029">
    <property type="entry name" value="Flagellin_N"/>
</dbReference>
<comment type="function">
    <text evidence="4">Flagellin is the subunit protein which polymerizes to form the filaments of bacterial flagella.</text>
</comment>
<evidence type="ECO:0000259" key="6">
    <source>
        <dbReference type="Pfam" id="PF00700"/>
    </source>
</evidence>
<dbReference type="Gene3D" id="1.20.1330.10">
    <property type="entry name" value="f41 fragment of flagellin, N-terminal domain"/>
    <property type="match status" value="2"/>
</dbReference>
<proteinExistence type="inferred from homology"/>
<keyword evidence="7" id="KW-0966">Cell projection</keyword>
<gene>
    <name evidence="7" type="ORF">P5G49_11545</name>
</gene>